<reference evidence="1 2" key="1">
    <citation type="submission" date="2024-03" db="EMBL/GenBank/DDBJ databases">
        <title>Adaptation during the transition from Ophiocordyceps entomopathogen to insect associate is accompanied by gene loss and intensified selection.</title>
        <authorList>
            <person name="Ward C.M."/>
            <person name="Onetto C.A."/>
            <person name="Borneman A.R."/>
        </authorList>
    </citation>
    <scope>NUCLEOTIDE SEQUENCE [LARGE SCALE GENOMIC DNA]</scope>
    <source>
        <strain evidence="1">AWRI1</strain>
        <tissue evidence="1">Single Adult Female</tissue>
    </source>
</reference>
<dbReference type="Proteomes" id="UP001367676">
    <property type="component" value="Unassembled WGS sequence"/>
</dbReference>
<dbReference type="EMBL" id="JBBCAQ010000010">
    <property type="protein sequence ID" value="KAK7601557.1"/>
    <property type="molecule type" value="Genomic_DNA"/>
</dbReference>
<sequence>MPIYGTTNQIRLSDLIDPSHQSDLDDQVHVSDAITDQTNLPDDGYWINGALTGSNSKIYYLPNVGFVSNNTI</sequence>
<keyword evidence="2" id="KW-1185">Reference proteome</keyword>
<evidence type="ECO:0000313" key="1">
    <source>
        <dbReference type="EMBL" id="KAK7601557.1"/>
    </source>
</evidence>
<dbReference type="AlphaFoldDB" id="A0AAN9TPN1"/>
<name>A0AAN9TPN1_9HEMI</name>
<proteinExistence type="predicted"/>
<accession>A0AAN9TPN1</accession>
<comment type="caution">
    <text evidence="1">The sequence shown here is derived from an EMBL/GenBank/DDBJ whole genome shotgun (WGS) entry which is preliminary data.</text>
</comment>
<evidence type="ECO:0000313" key="2">
    <source>
        <dbReference type="Proteomes" id="UP001367676"/>
    </source>
</evidence>
<protein>
    <submittedName>
        <fullName evidence="1">Uncharacterized protein</fullName>
    </submittedName>
</protein>
<organism evidence="1 2">
    <name type="scientific">Parthenolecanium corni</name>
    <dbReference type="NCBI Taxonomy" id="536013"/>
    <lineage>
        <taxon>Eukaryota</taxon>
        <taxon>Metazoa</taxon>
        <taxon>Ecdysozoa</taxon>
        <taxon>Arthropoda</taxon>
        <taxon>Hexapoda</taxon>
        <taxon>Insecta</taxon>
        <taxon>Pterygota</taxon>
        <taxon>Neoptera</taxon>
        <taxon>Paraneoptera</taxon>
        <taxon>Hemiptera</taxon>
        <taxon>Sternorrhyncha</taxon>
        <taxon>Coccoidea</taxon>
        <taxon>Coccidae</taxon>
        <taxon>Parthenolecanium</taxon>
    </lineage>
</organism>
<gene>
    <name evidence="1" type="ORF">V9T40_008998</name>
</gene>